<dbReference type="AlphaFoldDB" id="A0A6P2BM83"/>
<comment type="similarity">
    <text evidence="1">Belongs to the glycosyl hydrolase 16 family.</text>
</comment>
<dbReference type="Pfam" id="PF00722">
    <property type="entry name" value="Glyco_hydro_16"/>
    <property type="match status" value="1"/>
</dbReference>
<protein>
    <submittedName>
        <fullName evidence="3">Glycoside hydrolase family 16 protein</fullName>
    </submittedName>
</protein>
<dbReference type="EMBL" id="RPFW01000010">
    <property type="protein sequence ID" value="TVZ00062.1"/>
    <property type="molecule type" value="Genomic_DNA"/>
</dbReference>
<dbReference type="Gene3D" id="2.60.120.200">
    <property type="match status" value="1"/>
</dbReference>
<dbReference type="OrthoDB" id="4455781at2"/>
<proteinExistence type="inferred from homology"/>
<keyword evidence="3" id="KW-0378">Hydrolase</keyword>
<dbReference type="PANTHER" id="PTHR10963">
    <property type="entry name" value="GLYCOSYL HYDROLASE-RELATED"/>
    <property type="match status" value="1"/>
</dbReference>
<organism evidence="3 4">
    <name type="scientific">Trebonia kvetii</name>
    <dbReference type="NCBI Taxonomy" id="2480626"/>
    <lineage>
        <taxon>Bacteria</taxon>
        <taxon>Bacillati</taxon>
        <taxon>Actinomycetota</taxon>
        <taxon>Actinomycetes</taxon>
        <taxon>Streptosporangiales</taxon>
        <taxon>Treboniaceae</taxon>
        <taxon>Trebonia</taxon>
    </lineage>
</organism>
<gene>
    <name evidence="3" type="ORF">EAS64_38990</name>
</gene>
<feature type="domain" description="GH16" evidence="2">
    <location>
        <begin position="50"/>
        <end position="302"/>
    </location>
</feature>
<evidence type="ECO:0000259" key="2">
    <source>
        <dbReference type="PROSITE" id="PS51762"/>
    </source>
</evidence>
<dbReference type="InterPro" id="IPR050546">
    <property type="entry name" value="Glycosyl_Hydrlase_16"/>
</dbReference>
<accession>A0A6P2BM83</accession>
<name>A0A6P2BM83_9ACTN</name>
<reference evidence="3 4" key="1">
    <citation type="submission" date="2018-11" db="EMBL/GenBank/DDBJ databases">
        <title>Trebonia kvetii gen.nov., sp.nov., a novel acidophilic actinobacterium, and proposal of the new actinobacterial family Treboniaceae fam. nov.</title>
        <authorList>
            <person name="Rapoport D."/>
            <person name="Sagova-Mareckova M."/>
            <person name="Sedlacek I."/>
            <person name="Provaznik J."/>
            <person name="Kralova S."/>
            <person name="Pavlinic D."/>
            <person name="Benes V."/>
            <person name="Kopecky J."/>
        </authorList>
    </citation>
    <scope>NUCLEOTIDE SEQUENCE [LARGE SCALE GENOMIC DNA]</scope>
    <source>
        <strain evidence="3 4">15Tr583</strain>
    </source>
</reference>
<dbReference type="RefSeq" id="WP_145861607.1">
    <property type="nucleotide sequence ID" value="NZ_RPFW01000010.1"/>
</dbReference>
<evidence type="ECO:0000313" key="4">
    <source>
        <dbReference type="Proteomes" id="UP000460272"/>
    </source>
</evidence>
<dbReference type="GO" id="GO:0004553">
    <property type="term" value="F:hydrolase activity, hydrolyzing O-glycosyl compounds"/>
    <property type="evidence" value="ECO:0007669"/>
    <property type="project" value="InterPro"/>
</dbReference>
<dbReference type="InterPro" id="IPR000757">
    <property type="entry name" value="Beta-glucanase-like"/>
</dbReference>
<dbReference type="InterPro" id="IPR013320">
    <property type="entry name" value="ConA-like_dom_sf"/>
</dbReference>
<dbReference type="Proteomes" id="UP000460272">
    <property type="component" value="Unassembled WGS sequence"/>
</dbReference>
<keyword evidence="4" id="KW-1185">Reference proteome</keyword>
<evidence type="ECO:0000313" key="3">
    <source>
        <dbReference type="EMBL" id="TVZ00062.1"/>
    </source>
</evidence>
<comment type="caution">
    <text evidence="3">The sequence shown here is derived from an EMBL/GenBank/DDBJ whole genome shotgun (WGS) entry which is preliminary data.</text>
</comment>
<evidence type="ECO:0000256" key="1">
    <source>
        <dbReference type="ARBA" id="ARBA00006865"/>
    </source>
</evidence>
<sequence length="302" mass="33299">MTSRHSFTQRRQRSRTRTVLIALTAALAAAVLVVTGLVAKGFASSDGRPQAASLAPSPQFTMPKNWKLTFSSNFTGSVVNTKVWATCYWWVKPGQGCTNYGTGSELEWYQPSQIEVKDGILHLLAERTKTAGLDSKGNPKTYACRSGMVTTAPSFNFKYGLVQITARIPYNKELWPALWLVASNHKWPPEVDILEHWNTDLNAKIYLHPKTGARQGGPIYTPGNLSKGWHTFRLYWTKTQLTWFIDGVQVFTTKTGIPQQDMYLIMNIADTAAGTSAGLGTGPGICTGNMAIKSVKVWQPPA</sequence>
<dbReference type="SUPFAM" id="SSF49899">
    <property type="entry name" value="Concanavalin A-like lectins/glucanases"/>
    <property type="match status" value="1"/>
</dbReference>
<dbReference type="PANTHER" id="PTHR10963:SF55">
    <property type="entry name" value="GLYCOSIDE HYDROLASE FAMILY 16 PROTEIN"/>
    <property type="match status" value="1"/>
</dbReference>
<dbReference type="PROSITE" id="PS51762">
    <property type="entry name" value="GH16_2"/>
    <property type="match status" value="1"/>
</dbReference>
<dbReference type="CDD" id="cd08023">
    <property type="entry name" value="GH16_laminarinase_like"/>
    <property type="match status" value="1"/>
</dbReference>
<dbReference type="GO" id="GO:0005975">
    <property type="term" value="P:carbohydrate metabolic process"/>
    <property type="evidence" value="ECO:0007669"/>
    <property type="project" value="InterPro"/>
</dbReference>